<dbReference type="GeneID" id="36515191"/>
<accession>A0A2T0FFP8</accession>
<organism evidence="3 4">
    <name type="scientific">Wickerhamiella sorbophila</name>
    <dbReference type="NCBI Taxonomy" id="45607"/>
    <lineage>
        <taxon>Eukaryota</taxon>
        <taxon>Fungi</taxon>
        <taxon>Dikarya</taxon>
        <taxon>Ascomycota</taxon>
        <taxon>Saccharomycotina</taxon>
        <taxon>Dipodascomycetes</taxon>
        <taxon>Dipodascales</taxon>
        <taxon>Trichomonascaceae</taxon>
        <taxon>Wickerhamiella</taxon>
    </lineage>
</organism>
<keyword evidence="4" id="KW-1185">Reference proteome</keyword>
<gene>
    <name evidence="3" type="ORF">B9G98_01442</name>
</gene>
<dbReference type="AlphaFoldDB" id="A0A2T0FFP8"/>
<evidence type="ECO:0000313" key="4">
    <source>
        <dbReference type="Proteomes" id="UP000238350"/>
    </source>
</evidence>
<sequence length="214" mass="23509">MTATELSKGTSVKWNSSGGVAHGRVVKELTSPTKIKNHKVSASKENPQLLVETKSGAKAAHKPEAVKKEPSEEASSPTEASTKSTRKRSSPEADAGADSSGAKKKKKTLDYVPTEKMAENAKLGLKLRKRFNRGGTEVGVNRANQLAERRRVSTEDIKSMASYFARHEVDKSATRYKWGDNDRPSAGYIAWLLWGGDEGQVWAKERREALRAKK</sequence>
<proteinExistence type="predicted"/>
<feature type="domain" description="Hypervirulence associated protein TUDOR" evidence="2">
    <location>
        <begin position="9"/>
        <end position="66"/>
    </location>
</feature>
<comment type="caution">
    <text evidence="3">The sequence shown here is derived from an EMBL/GenBank/DDBJ whole genome shotgun (WGS) entry which is preliminary data.</text>
</comment>
<evidence type="ECO:0000256" key="1">
    <source>
        <dbReference type="SAM" id="MobiDB-lite"/>
    </source>
</evidence>
<name>A0A2T0FFP8_9ASCO</name>
<protein>
    <recommendedName>
        <fullName evidence="2">Hypervirulence associated protein TUDOR domain-containing protein</fullName>
    </recommendedName>
</protein>
<dbReference type="EMBL" id="NDIQ01000001">
    <property type="protein sequence ID" value="PRT53822.1"/>
    <property type="molecule type" value="Genomic_DNA"/>
</dbReference>
<feature type="compositionally biased region" description="Low complexity" evidence="1">
    <location>
        <begin position="73"/>
        <end position="83"/>
    </location>
</feature>
<evidence type="ECO:0000313" key="3">
    <source>
        <dbReference type="EMBL" id="PRT53822.1"/>
    </source>
</evidence>
<dbReference type="OrthoDB" id="10052172at2759"/>
<evidence type="ECO:0000259" key="2">
    <source>
        <dbReference type="Pfam" id="PF11160"/>
    </source>
</evidence>
<dbReference type="Proteomes" id="UP000238350">
    <property type="component" value="Unassembled WGS sequence"/>
</dbReference>
<feature type="compositionally biased region" description="Polar residues" evidence="1">
    <location>
        <begin position="1"/>
        <end position="18"/>
    </location>
</feature>
<dbReference type="Pfam" id="PF11160">
    <property type="entry name" value="Hva1_TUDOR"/>
    <property type="match status" value="1"/>
</dbReference>
<reference evidence="3 4" key="1">
    <citation type="submission" date="2017-04" db="EMBL/GenBank/DDBJ databases">
        <title>Genome sequencing of [Candida] sorbophila.</title>
        <authorList>
            <person name="Ahn J.O."/>
        </authorList>
    </citation>
    <scope>NUCLEOTIDE SEQUENCE [LARGE SCALE GENOMIC DNA]</scope>
    <source>
        <strain evidence="3 4">DS02</strain>
    </source>
</reference>
<dbReference type="Gene3D" id="2.30.30.1060">
    <property type="match status" value="1"/>
</dbReference>
<dbReference type="InterPro" id="IPR021331">
    <property type="entry name" value="Hva1_TUDOR"/>
</dbReference>
<feature type="region of interest" description="Disordered" evidence="1">
    <location>
        <begin position="1"/>
        <end position="113"/>
    </location>
</feature>
<feature type="compositionally biased region" description="Basic and acidic residues" evidence="1">
    <location>
        <begin position="61"/>
        <end position="71"/>
    </location>
</feature>
<dbReference type="RefSeq" id="XP_024663768.1">
    <property type="nucleotide sequence ID" value="XM_024808000.1"/>
</dbReference>